<reference evidence="2 3" key="1">
    <citation type="submission" date="2019-08" db="EMBL/GenBank/DDBJ databases">
        <title>Draft genome sequences of two oriental melons (Cucumis melo L. var makuwa).</title>
        <authorList>
            <person name="Kwon S.-Y."/>
        </authorList>
    </citation>
    <scope>NUCLEOTIDE SEQUENCE [LARGE SCALE GENOMIC DNA]</scope>
    <source>
        <strain evidence="3">cv. SW 3</strain>
        <tissue evidence="2">Leaf</tissue>
    </source>
</reference>
<protein>
    <submittedName>
        <fullName evidence="2">Uncharacterized protein</fullName>
    </submittedName>
</protein>
<feature type="region of interest" description="Disordered" evidence="1">
    <location>
        <begin position="1"/>
        <end position="72"/>
    </location>
</feature>
<proteinExistence type="predicted"/>
<name>A0A5A7UDQ9_CUCMM</name>
<comment type="caution">
    <text evidence="2">The sequence shown here is derived from an EMBL/GenBank/DDBJ whole genome shotgun (WGS) entry which is preliminary data.</text>
</comment>
<evidence type="ECO:0000313" key="2">
    <source>
        <dbReference type="EMBL" id="KAA0053330.1"/>
    </source>
</evidence>
<dbReference type="AlphaFoldDB" id="A0A5A7UDQ9"/>
<dbReference type="Proteomes" id="UP000321393">
    <property type="component" value="Unassembled WGS sequence"/>
</dbReference>
<evidence type="ECO:0000313" key="3">
    <source>
        <dbReference type="Proteomes" id="UP000321393"/>
    </source>
</evidence>
<accession>A0A5A7UDQ9</accession>
<evidence type="ECO:0000256" key="1">
    <source>
        <dbReference type="SAM" id="MobiDB-lite"/>
    </source>
</evidence>
<organism evidence="2 3">
    <name type="scientific">Cucumis melo var. makuwa</name>
    <name type="common">Oriental melon</name>
    <dbReference type="NCBI Taxonomy" id="1194695"/>
    <lineage>
        <taxon>Eukaryota</taxon>
        <taxon>Viridiplantae</taxon>
        <taxon>Streptophyta</taxon>
        <taxon>Embryophyta</taxon>
        <taxon>Tracheophyta</taxon>
        <taxon>Spermatophyta</taxon>
        <taxon>Magnoliopsida</taxon>
        <taxon>eudicotyledons</taxon>
        <taxon>Gunneridae</taxon>
        <taxon>Pentapetalae</taxon>
        <taxon>rosids</taxon>
        <taxon>fabids</taxon>
        <taxon>Cucurbitales</taxon>
        <taxon>Cucurbitaceae</taxon>
        <taxon>Benincaseae</taxon>
        <taxon>Cucumis</taxon>
    </lineage>
</organism>
<feature type="compositionally biased region" description="Basic and acidic residues" evidence="1">
    <location>
        <begin position="41"/>
        <end position="72"/>
    </location>
</feature>
<sequence length="97" mass="11403">MKVALRNHHQGEVLNEGVENKEDEDNETILVGQNPKGRRVLGQDRRRERREGMGMLPERRVEREYENERREGKGMGGVKLTILTFHRTTDLEEYLQS</sequence>
<gene>
    <name evidence="2" type="ORF">E6C27_scaffold27G00150</name>
</gene>
<dbReference type="EMBL" id="SSTE01009560">
    <property type="protein sequence ID" value="KAA0053330.1"/>
    <property type="molecule type" value="Genomic_DNA"/>
</dbReference>